<proteinExistence type="predicted"/>
<organism evidence="4 5">
    <name type="scientific">Monodon monoceros</name>
    <name type="common">Narwhal</name>
    <name type="synonym">Ceratodon monodon</name>
    <dbReference type="NCBI Taxonomy" id="40151"/>
    <lineage>
        <taxon>Eukaryota</taxon>
        <taxon>Metazoa</taxon>
        <taxon>Chordata</taxon>
        <taxon>Craniata</taxon>
        <taxon>Vertebrata</taxon>
        <taxon>Euteleostomi</taxon>
        <taxon>Mammalia</taxon>
        <taxon>Eutheria</taxon>
        <taxon>Laurasiatheria</taxon>
        <taxon>Artiodactyla</taxon>
        <taxon>Whippomorpha</taxon>
        <taxon>Cetacea</taxon>
        <taxon>Odontoceti</taxon>
        <taxon>Monodontidae</taxon>
        <taxon>Monodon</taxon>
    </lineage>
</organism>
<dbReference type="PANTHER" id="PTHR11915">
    <property type="entry name" value="SPECTRIN/FILAMIN RELATED CYTOSKELETAL PROTEIN"/>
    <property type="match status" value="1"/>
</dbReference>
<accession>A0A4U1FQC4</accession>
<feature type="non-terminal residue" evidence="4">
    <location>
        <position position="1"/>
    </location>
</feature>
<evidence type="ECO:0000256" key="1">
    <source>
        <dbReference type="ARBA" id="ARBA00022737"/>
    </source>
</evidence>
<dbReference type="InterPro" id="IPR018159">
    <property type="entry name" value="Spectrin/alpha-actinin"/>
</dbReference>
<feature type="region of interest" description="Disordered" evidence="3">
    <location>
        <begin position="54"/>
        <end position="79"/>
    </location>
</feature>
<evidence type="ECO:0000256" key="3">
    <source>
        <dbReference type="SAM" id="MobiDB-lite"/>
    </source>
</evidence>
<dbReference type="Pfam" id="PF00435">
    <property type="entry name" value="Spectrin"/>
    <property type="match status" value="1"/>
</dbReference>
<reference evidence="5" key="1">
    <citation type="journal article" date="2019" name="IScience">
        <title>Narwhal Genome Reveals Long-Term Low Genetic Diversity despite Current Large Abundance Size.</title>
        <authorList>
            <person name="Westbury M.V."/>
            <person name="Petersen B."/>
            <person name="Garde E."/>
            <person name="Heide-Jorgensen M.P."/>
            <person name="Lorenzen E.D."/>
        </authorList>
    </citation>
    <scope>NUCLEOTIDE SEQUENCE [LARGE SCALE GENOMIC DNA]</scope>
</reference>
<dbReference type="GO" id="GO:0003779">
    <property type="term" value="F:actin binding"/>
    <property type="evidence" value="ECO:0007669"/>
    <property type="project" value="UniProtKB-KW"/>
</dbReference>
<dbReference type="Gene3D" id="1.20.58.60">
    <property type="match status" value="1"/>
</dbReference>
<gene>
    <name evidence="4" type="ORF">EI555_009959</name>
</gene>
<name>A0A4U1FQC4_MONMO</name>
<dbReference type="AlphaFoldDB" id="A0A4U1FQC4"/>
<dbReference type="FunFam" id="1.20.58.60:FF:000075">
    <property type="entry name" value="utrophin isoform X1"/>
    <property type="match status" value="1"/>
</dbReference>
<dbReference type="SUPFAM" id="SSF46966">
    <property type="entry name" value="Spectrin repeat"/>
    <property type="match status" value="1"/>
</dbReference>
<dbReference type="Proteomes" id="UP000308365">
    <property type="component" value="Unassembled WGS sequence"/>
</dbReference>
<evidence type="ECO:0000313" key="4">
    <source>
        <dbReference type="EMBL" id="TKC52402.1"/>
    </source>
</evidence>
<evidence type="ECO:0000313" key="5">
    <source>
        <dbReference type="Proteomes" id="UP000308365"/>
    </source>
</evidence>
<keyword evidence="1" id="KW-0677">Repeat</keyword>
<dbReference type="EMBL" id="RWIC01000029">
    <property type="protein sequence ID" value="TKC52402.1"/>
    <property type="molecule type" value="Genomic_DNA"/>
</dbReference>
<comment type="caution">
    <text evidence="4">The sequence shown here is derived from an EMBL/GenBank/DDBJ whole genome shotgun (WGS) entry which is preliminary data.</text>
</comment>
<keyword evidence="2" id="KW-0009">Actin-binding</keyword>
<protein>
    <submittedName>
        <fullName evidence="4">Uncharacterized protein</fullName>
    </submittedName>
</protein>
<dbReference type="InterPro" id="IPR002017">
    <property type="entry name" value="Spectrin_repeat"/>
</dbReference>
<dbReference type="SMART" id="SM00150">
    <property type="entry name" value="SPEC"/>
    <property type="match status" value="1"/>
</dbReference>
<sequence>GSYLLPLLDVAVQLPDKKSIIMYLTSLFEVLPQQVTIDAIREVETLPRKYKKECEEGEINMQSSAPEEEQEGPRAETPSTVTEVDMDLDSYQIALEEVLTWLLSAEDTFQEQDDISDDVEEVKDQFATHELPNHNGVPSQAFMMELTAHQSSVGNVLQAGHQLVTQGTLSDEEEFEIQEQMTLLNARWEALRVASMDRQSRVAGILYDLYVPFDMLTK</sequence>
<evidence type="ECO:0000256" key="2">
    <source>
        <dbReference type="ARBA" id="ARBA00023203"/>
    </source>
</evidence>
<dbReference type="CDD" id="cd00176">
    <property type="entry name" value="SPEC"/>
    <property type="match status" value="1"/>
</dbReference>